<reference evidence="3 4" key="1">
    <citation type="submission" date="2019-01" db="EMBL/GenBank/DDBJ databases">
        <title>Ancylomarina salipaludis sp. nov., isolated from a salt marsh.</title>
        <authorList>
            <person name="Yoon J.-H."/>
        </authorList>
    </citation>
    <scope>NUCLEOTIDE SEQUENCE [LARGE SCALE GENOMIC DNA]</scope>
    <source>
        <strain evidence="3 4">SHSM-M15</strain>
    </source>
</reference>
<dbReference type="EMBL" id="SAXA01000006">
    <property type="protein sequence ID" value="RXQ94984.1"/>
    <property type="molecule type" value="Genomic_DNA"/>
</dbReference>
<feature type="chain" id="PRO_5020789003" description="DUF5689 domain-containing protein" evidence="1">
    <location>
        <begin position="24"/>
        <end position="457"/>
    </location>
</feature>
<dbReference type="Pfam" id="PF18942">
    <property type="entry name" value="DUF5689"/>
    <property type="match status" value="1"/>
</dbReference>
<dbReference type="Proteomes" id="UP000289703">
    <property type="component" value="Unassembled WGS sequence"/>
</dbReference>
<dbReference type="AlphaFoldDB" id="A0A4Q1JLQ1"/>
<feature type="signal peptide" evidence="1">
    <location>
        <begin position="1"/>
        <end position="23"/>
    </location>
</feature>
<comment type="caution">
    <text evidence="3">The sequence shown here is derived from an EMBL/GenBank/DDBJ whole genome shotgun (WGS) entry which is preliminary data.</text>
</comment>
<accession>A0A4Q1JLQ1</accession>
<keyword evidence="4" id="KW-1185">Reference proteome</keyword>
<dbReference type="RefSeq" id="WP_129254142.1">
    <property type="nucleotide sequence ID" value="NZ_SAXA01000006.1"/>
</dbReference>
<feature type="domain" description="DUF5689" evidence="2">
    <location>
        <begin position="44"/>
        <end position="260"/>
    </location>
</feature>
<proteinExistence type="predicted"/>
<dbReference type="PROSITE" id="PS51257">
    <property type="entry name" value="PROKAR_LIPOPROTEIN"/>
    <property type="match status" value="1"/>
</dbReference>
<dbReference type="OrthoDB" id="1492759at2"/>
<evidence type="ECO:0000259" key="2">
    <source>
        <dbReference type="Pfam" id="PF18942"/>
    </source>
</evidence>
<evidence type="ECO:0000256" key="1">
    <source>
        <dbReference type="SAM" id="SignalP"/>
    </source>
</evidence>
<evidence type="ECO:0000313" key="3">
    <source>
        <dbReference type="EMBL" id="RXQ94984.1"/>
    </source>
</evidence>
<gene>
    <name evidence="3" type="ORF">EO244_07995</name>
</gene>
<organism evidence="3 4">
    <name type="scientific">Ancylomarina salipaludis</name>
    <dbReference type="NCBI Taxonomy" id="2501299"/>
    <lineage>
        <taxon>Bacteria</taxon>
        <taxon>Pseudomonadati</taxon>
        <taxon>Bacteroidota</taxon>
        <taxon>Bacteroidia</taxon>
        <taxon>Marinilabiliales</taxon>
        <taxon>Marinifilaceae</taxon>
        <taxon>Ancylomarina</taxon>
    </lineage>
</organism>
<name>A0A4Q1JLQ1_9BACT</name>
<dbReference type="InterPro" id="IPR043744">
    <property type="entry name" value="DUF5689"/>
</dbReference>
<sequence length="457" mass="49000">MKKLHYLLFVMVMGLAVSFTSCSSDNDSPIDPSPVDPTPELPVANKTIADLRALTTGDAVEVPADFIFKGIVVSNQAESNNFYQAIYLQDGDVAVKISCLKEGDKFYQTFVAGQEVFVKAAGLFMAKYYDTYTLGYQATDDKYKVSRIPEVNLKAVAFGGELNKNITPKEIDDLSTLTPDMVGTLVKVNNVQVVETDKGKKLGDKDNSGYTTIGFTTIDKKTIAISNSNYANFNEEVVPEGSGSISGILNTFGADFQIALTGIDGLELTGERFTVESDNNGGDTGVDDGDNGLGLFPGSDFETWETFTGALNQYGLKDYAVQSDNGRDGSKALYINTTPTGNDYVFTATVPENFDATGKTKIIFYIKGTSGKSLSLNVYTTDGFKPFNLGDYSTAATVEPAGSNSYTGAIDTAGEWLKVTLNIADLALATEAGSSLFALKVGKTVAYDLLIDDITIK</sequence>
<protein>
    <recommendedName>
        <fullName evidence="2">DUF5689 domain-containing protein</fullName>
    </recommendedName>
</protein>
<evidence type="ECO:0000313" key="4">
    <source>
        <dbReference type="Proteomes" id="UP000289703"/>
    </source>
</evidence>
<keyword evidence="1" id="KW-0732">Signal</keyword>